<evidence type="ECO:0000313" key="4">
    <source>
        <dbReference type="Proteomes" id="UP001408789"/>
    </source>
</evidence>
<feature type="chain" id="PRO_5042923979" evidence="2">
    <location>
        <begin position="23"/>
        <end position="390"/>
    </location>
</feature>
<sequence>MAVFNLFKLSMLLTLLSDLKFGSQTQKQKESVTLAGFPAQCNRIECPTYDVVYSGDGYEIRVYNSSMWATTSPIDDISFVDGTRTGFLQLFNYIQGGNSYNQQIEMTAPVLTEIAPSDGPFCESSFLVSFSVPKKNQADPPPATGITIQKWGQTYVAVRQFGGFVADSMVGVEAAALSSSLSGTVWSDAIKKSHASEITTVYTVAQYNSPFEFDNRVNEIWFKFNIIDSDVIHRVQAGWCRWRAATGVLCDKRFPSKLKGKFYRAAVRPAILYGSDCWAIKKTQARKLEVAEMRMLRWVSGHTRLDKIRNEVFRKRFEVASISEKIREARLRWFGHVKRRHLVAPVRSVDTITLVNVDGRRGRGRTKLTWDELIKHDLLDLHLSEDMVEI</sequence>
<feature type="signal peptide" evidence="2">
    <location>
        <begin position="1"/>
        <end position="22"/>
    </location>
</feature>
<dbReference type="InterPro" id="IPR011256">
    <property type="entry name" value="Reg_factor_effector_dom_sf"/>
</dbReference>
<proteinExistence type="inferred from homology"/>
<dbReference type="EMBL" id="JBCNJP010000006">
    <property type="protein sequence ID" value="KAK9078196.1"/>
    <property type="molecule type" value="Genomic_DNA"/>
</dbReference>
<keyword evidence="2" id="KW-0732">Signal</keyword>
<evidence type="ECO:0000256" key="2">
    <source>
        <dbReference type="SAM" id="SignalP"/>
    </source>
</evidence>
<dbReference type="PANTHER" id="PTHR46238:SF8">
    <property type="entry name" value="ENDONUCLEASE_EXONUCLEASE_PHOSPHATASE DOMAIN-CONTAINING PROTEIN"/>
    <property type="match status" value="1"/>
</dbReference>
<comment type="similarity">
    <text evidence="1">Belongs to the HEBP family.</text>
</comment>
<dbReference type="Gene3D" id="3.20.80.10">
    <property type="entry name" value="Regulatory factor, effector binding domain"/>
    <property type="match status" value="1"/>
</dbReference>
<protein>
    <submittedName>
        <fullName evidence="3">Uncharacterized protein</fullName>
    </submittedName>
</protein>
<keyword evidence="4" id="KW-1185">Reference proteome</keyword>
<name>A0AAP0HAV8_9ASTR</name>
<dbReference type="SUPFAM" id="SSF55136">
    <property type="entry name" value="Probable bacterial effector-binding domain"/>
    <property type="match status" value="1"/>
</dbReference>
<dbReference type="PANTHER" id="PTHR46238">
    <property type="entry name" value="REVERSE TRANSCRIPTASE DOMAIN-CONTAINING PROTEIN"/>
    <property type="match status" value="1"/>
</dbReference>
<dbReference type="FunFam" id="3.20.80.10:FF:000002">
    <property type="entry name" value="Heme-binding protein 2"/>
    <property type="match status" value="1"/>
</dbReference>
<accession>A0AAP0HAV8</accession>
<dbReference type="Pfam" id="PF04832">
    <property type="entry name" value="SOUL"/>
    <property type="match status" value="1"/>
</dbReference>
<dbReference type="AlphaFoldDB" id="A0AAP0HAV8"/>
<dbReference type="Proteomes" id="UP001408789">
    <property type="component" value="Unassembled WGS sequence"/>
</dbReference>
<reference evidence="3 4" key="1">
    <citation type="submission" date="2024-04" db="EMBL/GenBank/DDBJ databases">
        <title>The reference genome of an endangered Asteraceae, Deinandra increscens subsp. villosa, native to the Central Coast of California.</title>
        <authorList>
            <person name="Guilliams M."/>
            <person name="Hasenstab-Lehman K."/>
            <person name="Meyer R."/>
            <person name="Mcevoy S."/>
        </authorList>
    </citation>
    <scope>NUCLEOTIDE SEQUENCE [LARGE SCALE GENOMIC DNA]</scope>
    <source>
        <tissue evidence="3">Leaf</tissue>
    </source>
</reference>
<evidence type="ECO:0000313" key="3">
    <source>
        <dbReference type="EMBL" id="KAK9078196.1"/>
    </source>
</evidence>
<organism evidence="3 4">
    <name type="scientific">Deinandra increscens subsp. villosa</name>
    <dbReference type="NCBI Taxonomy" id="3103831"/>
    <lineage>
        <taxon>Eukaryota</taxon>
        <taxon>Viridiplantae</taxon>
        <taxon>Streptophyta</taxon>
        <taxon>Embryophyta</taxon>
        <taxon>Tracheophyta</taxon>
        <taxon>Spermatophyta</taxon>
        <taxon>Magnoliopsida</taxon>
        <taxon>eudicotyledons</taxon>
        <taxon>Gunneridae</taxon>
        <taxon>Pentapetalae</taxon>
        <taxon>asterids</taxon>
        <taxon>campanulids</taxon>
        <taxon>Asterales</taxon>
        <taxon>Asteraceae</taxon>
        <taxon>Asteroideae</taxon>
        <taxon>Heliantheae alliance</taxon>
        <taxon>Madieae</taxon>
        <taxon>Madiinae</taxon>
        <taxon>Deinandra</taxon>
    </lineage>
</organism>
<comment type="caution">
    <text evidence="3">The sequence shown here is derived from an EMBL/GenBank/DDBJ whole genome shotgun (WGS) entry which is preliminary data.</text>
</comment>
<dbReference type="InterPro" id="IPR006917">
    <property type="entry name" value="SOUL_heme-bd"/>
</dbReference>
<gene>
    <name evidence="3" type="ORF">SSX86_002253</name>
</gene>
<evidence type="ECO:0000256" key="1">
    <source>
        <dbReference type="ARBA" id="ARBA00009817"/>
    </source>
</evidence>